<protein>
    <submittedName>
        <fullName evidence="1">Uncharacterized protein</fullName>
    </submittedName>
</protein>
<sequence length="55" mass="6237">MTEQELNLQIKILWGIADQLREAMNAEAVINKAIANCDALRHKLSLNSDLNFQKV</sequence>
<dbReference type="AlphaFoldDB" id="A0A975MQF8"/>
<dbReference type="RefSeq" id="WP_215584060.1">
    <property type="nucleotide sequence ID" value="NZ_CP073754.1"/>
</dbReference>
<accession>A0A975MQF8</accession>
<evidence type="ECO:0000313" key="1">
    <source>
        <dbReference type="EMBL" id="QWF72025.1"/>
    </source>
</evidence>
<gene>
    <name evidence="1" type="ORF">KEF85_06090</name>
</gene>
<evidence type="ECO:0000313" key="2">
    <source>
        <dbReference type="Proteomes" id="UP000676649"/>
    </source>
</evidence>
<dbReference type="Proteomes" id="UP000676649">
    <property type="component" value="Chromosome"/>
</dbReference>
<dbReference type="EMBL" id="CP073754">
    <property type="protein sequence ID" value="QWF72025.1"/>
    <property type="molecule type" value="Genomic_DNA"/>
</dbReference>
<dbReference type="KEGG" id="mpad:KEF85_06090"/>
<name>A0A975MQF8_9GAMM</name>
<reference evidence="1" key="1">
    <citation type="submission" date="2021-04" db="EMBL/GenBank/DDBJ databases">
        <title>Draft genome sequence data of methanotrophic Methylovulum sp. strain S1L and Methylomonas sp. strain S2AM isolated from boreal lake water columns.</title>
        <authorList>
            <person name="Rissanen A.J."/>
            <person name="Mangayil R."/>
            <person name="Svenning M.M."/>
            <person name="Khanongnuch R."/>
        </authorList>
    </citation>
    <scope>NUCLEOTIDE SEQUENCE</scope>
    <source>
        <strain evidence="1">S2AM</strain>
    </source>
</reference>
<organism evidence="1 2">
    <name type="scientific">Methylomonas paludis</name>
    <dbReference type="NCBI Taxonomy" id="1173101"/>
    <lineage>
        <taxon>Bacteria</taxon>
        <taxon>Pseudomonadati</taxon>
        <taxon>Pseudomonadota</taxon>
        <taxon>Gammaproteobacteria</taxon>
        <taxon>Methylococcales</taxon>
        <taxon>Methylococcaceae</taxon>
        <taxon>Methylomonas</taxon>
    </lineage>
</organism>
<keyword evidence="2" id="KW-1185">Reference proteome</keyword>
<proteinExistence type="predicted"/>